<dbReference type="Proteomes" id="UP000692954">
    <property type="component" value="Unassembled WGS sequence"/>
</dbReference>
<gene>
    <name evidence="2" type="ORF">PSON_ATCC_30995.1.T0850130</name>
</gene>
<accession>A0A8S1PRQ3</accession>
<dbReference type="AlphaFoldDB" id="A0A8S1PRQ3"/>
<proteinExistence type="predicted"/>
<dbReference type="OrthoDB" id="301697at2759"/>
<sequence>MQIFPNYYQWNERRLDRCLEFIQEITNNEFMPQFFKNSVCRIDQLSDYLSQYQIQTQTYELKDLIGRLGGYEDKLMFSKFKERYFGQSGISQSKEAEITLLRLLYEEIILERQLDEQRQKVIKRWDYNCQILFKKLSFRTNLVDQIKLKKFFIRIRQTVADEEIELLLKRIGRGDGNIMTFEDFSQAIKTQRQRSVNKIEISQMKISSVIKREQQYHSYMEKLRRRYKPLQTQQSIVIHKIENREFHTPRAKTPITITKTTTETKQIRISTPNQNTEPRSYINESKELNTLMSIYLNQQRCLQNVLAKFEEVVILKSIISKDWHSEWSDLGVDSRNISQELFQNILNYYDERKQLQQQKINILDLQSSVQTVANNLFSLLREQEMQLQQARLQFLREGSLTSLDRYFHKGYMDVLDVLQILENSTTRNVTLCDAELMISKFNKFDGKKTITRKALLNELT</sequence>
<organism evidence="2 3">
    <name type="scientific">Paramecium sonneborni</name>
    <dbReference type="NCBI Taxonomy" id="65129"/>
    <lineage>
        <taxon>Eukaryota</taxon>
        <taxon>Sar</taxon>
        <taxon>Alveolata</taxon>
        <taxon>Ciliophora</taxon>
        <taxon>Intramacronucleata</taxon>
        <taxon>Oligohymenophorea</taxon>
        <taxon>Peniculida</taxon>
        <taxon>Parameciidae</taxon>
        <taxon>Paramecium</taxon>
    </lineage>
</organism>
<evidence type="ECO:0000313" key="2">
    <source>
        <dbReference type="EMBL" id="CAD8105845.1"/>
    </source>
</evidence>
<name>A0A8S1PRQ3_9CILI</name>
<reference evidence="2" key="1">
    <citation type="submission" date="2021-01" db="EMBL/GenBank/DDBJ databases">
        <authorList>
            <consortium name="Genoscope - CEA"/>
            <person name="William W."/>
        </authorList>
    </citation>
    <scope>NUCLEOTIDE SEQUENCE</scope>
</reference>
<keyword evidence="3" id="KW-1185">Reference proteome</keyword>
<comment type="caution">
    <text evidence="2">The sequence shown here is derived from an EMBL/GenBank/DDBJ whole genome shotgun (WGS) entry which is preliminary data.</text>
</comment>
<evidence type="ECO:0000256" key="1">
    <source>
        <dbReference type="SAM" id="Coils"/>
    </source>
</evidence>
<dbReference type="EMBL" id="CAJJDN010000085">
    <property type="protein sequence ID" value="CAD8105845.1"/>
    <property type="molecule type" value="Genomic_DNA"/>
</dbReference>
<protein>
    <submittedName>
        <fullName evidence="2">Uncharacterized protein</fullName>
    </submittedName>
</protein>
<keyword evidence="1" id="KW-0175">Coiled coil</keyword>
<feature type="coiled-coil region" evidence="1">
    <location>
        <begin position="338"/>
        <end position="393"/>
    </location>
</feature>
<evidence type="ECO:0000313" key="3">
    <source>
        <dbReference type="Proteomes" id="UP000692954"/>
    </source>
</evidence>